<reference evidence="2" key="2">
    <citation type="submission" date="2014-02" db="EMBL/GenBank/DDBJ databases">
        <title>Draft Genome Sequence of extremely halophilic bacteria Halorhodospira halochloris.</title>
        <authorList>
            <person name="Singh K.S."/>
        </authorList>
    </citation>
    <scope>NUCLEOTIDE SEQUENCE [LARGE SCALE GENOMIC DNA]</scope>
    <source>
        <strain evidence="2">A</strain>
    </source>
</reference>
<organism evidence="1 2">
    <name type="scientific">Ectothiorhodospira haloalkaliphila</name>
    <dbReference type="NCBI Taxonomy" id="421628"/>
    <lineage>
        <taxon>Bacteria</taxon>
        <taxon>Pseudomonadati</taxon>
        <taxon>Pseudomonadota</taxon>
        <taxon>Gammaproteobacteria</taxon>
        <taxon>Chromatiales</taxon>
        <taxon>Ectothiorhodospiraceae</taxon>
        <taxon>Ectothiorhodospira</taxon>
    </lineage>
</organism>
<dbReference type="CDD" id="cd16376">
    <property type="entry name" value="Avd_like"/>
    <property type="match status" value="1"/>
</dbReference>
<name>W8KNF6_9GAMM</name>
<reference evidence="1 2" key="1">
    <citation type="journal article" date="2014" name="J Genomics">
        <title>Draft Genome Sequence of the Extremely Halophilic Phototrophic Purple Sulfur Bacterium Halorhodospira halochloris.</title>
        <authorList>
            <person name="Singh K.S."/>
            <person name="Kirksey J."/>
            <person name="Hoff W.D."/>
            <person name="Deole R."/>
        </authorList>
    </citation>
    <scope>NUCLEOTIDE SEQUENCE [LARGE SCALE GENOMIC DNA]</scope>
    <source>
        <strain evidence="1 2">A</strain>
    </source>
</reference>
<gene>
    <name evidence="1" type="ORF">M911_07790</name>
</gene>
<dbReference type="EMBL" id="CP007268">
    <property type="protein sequence ID" value="AHK80668.1"/>
    <property type="molecule type" value="Genomic_DNA"/>
</dbReference>
<evidence type="ECO:0000313" key="1">
    <source>
        <dbReference type="EMBL" id="AHK80668.1"/>
    </source>
</evidence>
<dbReference type="RefSeq" id="WP_025281503.1">
    <property type="nucleotide sequence ID" value="NZ_CP007268.1"/>
</dbReference>
<dbReference type="InterPro" id="IPR055360">
    <property type="entry name" value="bAvd"/>
</dbReference>
<dbReference type="HOGENOM" id="CLU_144676_1_0_6"/>
<evidence type="ECO:0008006" key="3">
    <source>
        <dbReference type="Google" id="ProtNLM"/>
    </source>
</evidence>
<dbReference type="AlphaFoldDB" id="W8KNF6"/>
<dbReference type="InterPro" id="IPR036583">
    <property type="entry name" value="23S_rRNA_IVS_sf"/>
</dbReference>
<evidence type="ECO:0000313" key="2">
    <source>
        <dbReference type="Proteomes" id="UP000019442"/>
    </source>
</evidence>
<protein>
    <recommendedName>
        <fullName evidence="3">Four helix bundle protein</fullName>
    </recommendedName>
</protein>
<dbReference type="SUPFAM" id="SSF158446">
    <property type="entry name" value="IVS-encoded protein-like"/>
    <property type="match status" value="1"/>
</dbReference>
<accession>W8KNF6</accession>
<sequence length="122" mass="14202">MHANKAPIWRDAQRLLVLTEEAVRRFPRYHKYTLGTELRRQAMQVCRLVNRAWRDQSGRLRHVEHLVMAVDEFKLLLQLGKEVRAFAGFGQFQQLVELAVGLGKQSGGWRRRLAARPEAPSR</sequence>
<dbReference type="Proteomes" id="UP000019442">
    <property type="component" value="Chromosome"/>
</dbReference>
<dbReference type="OrthoDB" id="5525116at2"/>
<keyword evidence="2" id="KW-1185">Reference proteome</keyword>
<proteinExistence type="predicted"/>
<dbReference type="KEGG" id="hhc:M911_07790"/>
<dbReference type="Gene3D" id="1.20.1440.60">
    <property type="entry name" value="23S rRNA-intervening sequence"/>
    <property type="match status" value="1"/>
</dbReference>